<dbReference type="AlphaFoldDB" id="A0A0D0L286"/>
<gene>
    <name evidence="2" type="ORF">RU07_07425</name>
</gene>
<dbReference type="OrthoDB" id="7269060at2"/>
<organism evidence="2 3">
    <name type="scientific">Agrobacterium tumefaciens</name>
    <dbReference type="NCBI Taxonomy" id="358"/>
    <lineage>
        <taxon>Bacteria</taxon>
        <taxon>Pseudomonadati</taxon>
        <taxon>Pseudomonadota</taxon>
        <taxon>Alphaproteobacteria</taxon>
        <taxon>Hyphomicrobiales</taxon>
        <taxon>Rhizobiaceae</taxon>
        <taxon>Rhizobium/Agrobacterium group</taxon>
        <taxon>Agrobacterium</taxon>
        <taxon>Agrobacterium tumefaciens complex</taxon>
    </lineage>
</organism>
<dbReference type="Gene3D" id="2.60.40.1880">
    <property type="entry name" value="Invasion associated locus B (IalB) protein"/>
    <property type="match status" value="1"/>
</dbReference>
<evidence type="ECO:0000313" key="2">
    <source>
        <dbReference type="EMBL" id="KIQ03815.1"/>
    </source>
</evidence>
<comment type="caution">
    <text evidence="2">The sequence shown here is derived from an EMBL/GenBank/DDBJ whole genome shotgun (WGS) entry which is preliminary data.</text>
</comment>
<dbReference type="InterPro" id="IPR010642">
    <property type="entry name" value="Invasion_prot_B"/>
</dbReference>
<evidence type="ECO:0000256" key="1">
    <source>
        <dbReference type="SAM" id="SignalP"/>
    </source>
</evidence>
<name>A0A0D0L286_AGRTU</name>
<protein>
    <recommendedName>
        <fullName evidence="4">Invasion protein</fullName>
    </recommendedName>
</protein>
<reference evidence="2 3" key="1">
    <citation type="submission" date="2014-12" db="EMBL/GenBank/DDBJ databases">
        <title>16Stimator: statistical estimation of ribosomal gene copy numbers from draft genome assemblies.</title>
        <authorList>
            <person name="Perisin M.A."/>
            <person name="Vetter M."/>
            <person name="Gilbert J.A."/>
            <person name="Bergelson J."/>
        </authorList>
    </citation>
    <scope>NUCLEOTIDE SEQUENCE [LARGE SCALE GENOMIC DNA]</scope>
    <source>
        <strain evidence="2 3">MEJ076</strain>
    </source>
</reference>
<dbReference type="InterPro" id="IPR038696">
    <property type="entry name" value="IalB_sf"/>
</dbReference>
<dbReference type="Pfam" id="PF06776">
    <property type="entry name" value="IalB"/>
    <property type="match status" value="1"/>
</dbReference>
<proteinExistence type="predicted"/>
<sequence>MRTTISLPFAAAVLSAALAICSPVAAQDASKTAPAAAKGDAPKPIIASEPTVTTALYGSWTLRCMQLPPSQGTEGKTARPAAQSCEIIQSVQLQGQAQPIAQIALGRLPNDKDFTLTALLPVNIAIPGAVQIFGNGKSDAEAKSMLTLAWHKCSAGACVATAKPDAATLAIFRKEEAGQLRFVDASGKVLGIPVSWSGFEQAIDALAKKD</sequence>
<evidence type="ECO:0000313" key="3">
    <source>
        <dbReference type="Proteomes" id="UP000035017"/>
    </source>
</evidence>
<evidence type="ECO:0008006" key="4">
    <source>
        <dbReference type="Google" id="ProtNLM"/>
    </source>
</evidence>
<keyword evidence="1" id="KW-0732">Signal</keyword>
<feature type="signal peptide" evidence="1">
    <location>
        <begin position="1"/>
        <end position="26"/>
    </location>
</feature>
<dbReference type="EMBL" id="JXQV01000006">
    <property type="protein sequence ID" value="KIQ03815.1"/>
    <property type="molecule type" value="Genomic_DNA"/>
</dbReference>
<accession>A0A0D0L286</accession>
<dbReference type="Proteomes" id="UP000035017">
    <property type="component" value="Unassembled WGS sequence"/>
</dbReference>
<feature type="chain" id="PRO_5002232429" description="Invasion protein" evidence="1">
    <location>
        <begin position="27"/>
        <end position="210"/>
    </location>
</feature>